<sequence>MSKSLKNGGLFPSVFNVATKAEISANATCGEDGPESYCKPAESTRCGVCDSRSPDPNKRHNINQALDSNPSRWWQSPTLARGDEFEFITVTLDLKQTYQIEYVIVKAANSPRPAAWILERSTDGDNYQAWQYYAPTDEECWTRYSMPPVLGKPTYLRDDDVICTSFYSRQIPMENGEIHTQLVNGRPGAPNHTQTIQDFTQARFVRLRFQGLRRKSEVYVDKKRAFYSLREINIGGRCICSGHSSRCKFNAFRKRHECECERHTCGEACDRCCPMFNQVPWKTGTSGKGFHCEKCNCNGHAMSCRYDPDVAEQKLSMDIRGKFRGGGVCIDCSDYTTGINCEKCAPGYYRPFGVLPSDARPCVPCNCHMKGSTGHCISEDNISTGQIAGTCECRTGFAGLKCDKCAPGFRHFPECLACPCDRRGVVPGHDCEASESCSCKLYVEGERCERCKSGHFGLSKNNFEGCLSCFCSGISGECSTAKLAYTQISTLEGWQVSDINASRAVSPSLQGENGWPTIASFEVEYRSPYWLAPKIYAGNHLSSYGSNLSVLVSWIIMRGDTSGKPTSEPDVVLIGKNGMRIAYGDESHPGQEAKIEVPLLERDWYHVHIRPDTMHSSSHSHKKNYRGNSVTRQQMLSVLSDLKYVLIRAQYHTEQIEGSIKSLVLPVGEISTEYGKESLVEVCSCPLGYSGLSCESCDWGYVKVQLNSSDHHIKHKCIRCDCNNHSASCDISTGECSTCEHNTVGPKCDRCMTGYYGDATRGTPGDCMRCACPLTIPSNNFSPNCQMDNSDYSGISYVCTQCPTGYMGDHCEMCDIGYYGNPLIPGSTCETCPCSGAPCDQETGRCLECRGNTEGWKCEKCKDGHYGDPKELNCLPCNCDPLGSTSSDCDPEKGQCQCRPLFGGRDCSKCIEGYGNVTAGCIECDCGVGAADDGQCDPVTGRCNCSPGVVGSRCDRCDTDRYGLSFDGCADCACHRLGSLKSSCDPVSGQCQCKFNVVGQRCDKCLPNHWGLNAGLDCLPCGCNAVGSYNSSCDDLTGQCYCKPGVGGLHCDACLPNHYGFSDYGCHACEPCSRPNHVCDPTSGRCSCPPLSFGERCDRCRPGSYDLRPGFGCQACKCDPIGSLRQQCGSRDGQCLCREGFSGRACDRCASGHYDYPRCKPCDCDLAGSFAAECDRDGKCPCKANVIGRRCDQCREGTFGLSSDSSLGCSECFCFGKTRDCKQARLSWGQRKLSRSRILYVNDTVDEIVVVNYESSHVVTNYDYGLNKSNQLYVVPGDGGDVTLPMNFYQEYPVYWQLPESFLGDKVASYGGFIRFTTITEGGYVLRLAHKFPLIQIQGNGIILEYAPPNSNNDSCYVVRLHESVWIMKNRPDTKVTREILMIVLQNVQHILIRASEFIGFSKATLLDASMDAAVLESMHALPLANGVEQCLCPPEYTGTSCQNPNQGYYRWIDRNSTEEDFIELVGFAKPCECNGRSDTCDRETGYCLNCKKNTRGPTCEICAESFYGDPEITGCLECPCPHMDKKFSSTCEVSNNNEVVCICKPGYSGSRCEYCAHGYHGQPSVPGGSCEPCECSIGGSLSDKCDMEIGQCPCKPGFTGRDCSKCIKERHVLVGDRCSSCNDNCTGLLLNDMDILKYDLINATTHISTGYLAPPWESLAAIDDNITFLFERIEWRNKIERTLNSIPREKYDLLLKRANSLSNDSMDLLQYSRIVKSQSGDTANNGFSLKMEAESLRREIEDIVFDLYHYGNDTSKVEIQKALEESNTLLNEMKRADLSTQQEMSQALITECTEYSGWLDAFWSLMEPVDEYRIGTKNYSVKLTDTIETVEKTMEILESYQSIYNEVNSTLTELSRREKDLNDVNAELSETLERGATFVKDANSCIENSGKDLKNIPELKNDLLQSTEEISKLEENLYRLNYDYKNKYVLPAMTHAQNLSDYSEQYLGLFSETKAQAANPLKASQAYKNIADGLEEAKSAAEYANTIIDETHKKVYPNDENEESLLDEALTVAIRSSEQLERTQSHDQPVMEAGTRLSHQKQFVASLKDSLNNTGSRDNLINVKLRELMSSSRELQNSVTDVLHVHTETMDMISKTKQFTSNYQEGIVEVLNPQLQELKREGDSRISLASEKLAEAQNNIKKADAKLSSFALASVKRQEEFDKWNGTLEAKLQILKDKIAEARNAADGIRVSMRSAESKRCMRSYRLADLQPSLTTTLVMTLAIPEDQIQGLLFFLGSSLNDDFMALELFERKVRFVWNVGGGTGVVTHPEILDAGNPTDETTWYRIEAERIRHVGKLTVSKQLSKSNLNVPVVNKTSSEFGRFDVSIADQVWLGGLPDLRMRPSGILTPNGLPACVHQVTLDGKQIGLWNFVDNAPDEACQPCVEGAEIISNDVAYSFNGEGYAVRNRVTSGPYDKNVFGVSIHFKTFDENALIFLAIDPEN</sequence>
<dbReference type="EMBL" id="CM056743">
    <property type="protein sequence ID" value="KAJ8669684.1"/>
    <property type="molecule type" value="Genomic_DNA"/>
</dbReference>
<proteinExistence type="predicted"/>
<accession>A0ACC2NEL1</accession>
<protein>
    <submittedName>
        <fullName evidence="1">Uncharacterized protein</fullName>
    </submittedName>
</protein>
<name>A0ACC2NEL1_9HYME</name>
<dbReference type="Proteomes" id="UP001239111">
    <property type="component" value="Chromosome 3"/>
</dbReference>
<gene>
    <name evidence="1" type="ORF">QAD02_000943</name>
</gene>
<comment type="caution">
    <text evidence="1">The sequence shown here is derived from an EMBL/GenBank/DDBJ whole genome shotgun (WGS) entry which is preliminary data.</text>
</comment>
<evidence type="ECO:0000313" key="2">
    <source>
        <dbReference type="Proteomes" id="UP001239111"/>
    </source>
</evidence>
<keyword evidence="2" id="KW-1185">Reference proteome</keyword>
<evidence type="ECO:0000313" key="1">
    <source>
        <dbReference type="EMBL" id="KAJ8669684.1"/>
    </source>
</evidence>
<organism evidence="1 2">
    <name type="scientific">Eretmocerus hayati</name>
    <dbReference type="NCBI Taxonomy" id="131215"/>
    <lineage>
        <taxon>Eukaryota</taxon>
        <taxon>Metazoa</taxon>
        <taxon>Ecdysozoa</taxon>
        <taxon>Arthropoda</taxon>
        <taxon>Hexapoda</taxon>
        <taxon>Insecta</taxon>
        <taxon>Pterygota</taxon>
        <taxon>Neoptera</taxon>
        <taxon>Endopterygota</taxon>
        <taxon>Hymenoptera</taxon>
        <taxon>Apocrita</taxon>
        <taxon>Proctotrupomorpha</taxon>
        <taxon>Chalcidoidea</taxon>
        <taxon>Aphelinidae</taxon>
        <taxon>Aphelininae</taxon>
        <taxon>Eretmocerus</taxon>
    </lineage>
</organism>
<reference evidence="1" key="1">
    <citation type="submission" date="2023-04" db="EMBL/GenBank/DDBJ databases">
        <title>A chromosome-level genome assembly of the parasitoid wasp Eretmocerus hayati.</title>
        <authorList>
            <person name="Zhong Y."/>
            <person name="Liu S."/>
            <person name="Liu Y."/>
        </authorList>
    </citation>
    <scope>NUCLEOTIDE SEQUENCE</scope>
    <source>
        <strain evidence="1">ZJU_SS_LIU_2023</strain>
    </source>
</reference>
<feature type="non-terminal residue" evidence="1">
    <location>
        <position position="2444"/>
    </location>
</feature>